<proteinExistence type="predicted"/>
<dbReference type="InterPro" id="IPR052043">
    <property type="entry name" value="PolySaccharide_Degr_Enz"/>
</dbReference>
<dbReference type="RefSeq" id="WP_149101950.1">
    <property type="nucleotide sequence ID" value="NZ_VTFT01000001.1"/>
</dbReference>
<evidence type="ECO:0000313" key="4">
    <source>
        <dbReference type="Proteomes" id="UP000324973"/>
    </source>
</evidence>
<dbReference type="InterPro" id="IPR012341">
    <property type="entry name" value="6hp_glycosidase-like_sf"/>
</dbReference>
<dbReference type="InterPro" id="IPR008928">
    <property type="entry name" value="6-hairpin_glycosidase_sf"/>
</dbReference>
<reference evidence="3 4" key="1">
    <citation type="submission" date="2019-08" db="EMBL/GenBank/DDBJ databases">
        <title>Luteimonas viscosus sp. nov., isolated from soil of a sunflower field.</title>
        <authorList>
            <person name="Jianli Z."/>
            <person name="Ying Z."/>
        </authorList>
    </citation>
    <scope>NUCLEOTIDE SEQUENCE [LARGE SCALE GENOMIC DNA]</scope>
    <source>
        <strain evidence="3 4">XBU10</strain>
    </source>
</reference>
<dbReference type="GO" id="GO:0005975">
    <property type="term" value="P:carbohydrate metabolic process"/>
    <property type="evidence" value="ECO:0007669"/>
    <property type="project" value="InterPro"/>
</dbReference>
<dbReference type="EMBL" id="VTFT01000001">
    <property type="protein sequence ID" value="TYT25399.1"/>
    <property type="molecule type" value="Genomic_DNA"/>
</dbReference>
<name>A0A5D4XLG0_9GAMM</name>
<evidence type="ECO:0000256" key="1">
    <source>
        <dbReference type="ARBA" id="ARBA00022801"/>
    </source>
</evidence>
<dbReference type="GO" id="GO:0016787">
    <property type="term" value="F:hydrolase activity"/>
    <property type="evidence" value="ECO:0007669"/>
    <property type="project" value="UniProtKB-KW"/>
</dbReference>
<evidence type="ECO:0000256" key="2">
    <source>
        <dbReference type="SAM" id="SignalP"/>
    </source>
</evidence>
<dbReference type="SUPFAM" id="SSF48208">
    <property type="entry name" value="Six-hairpin glycosidases"/>
    <property type="match status" value="1"/>
</dbReference>
<keyword evidence="2" id="KW-0732">Signal</keyword>
<sequence length="384" mass="42338">MSPARVLVSGLLACVLGACATVPHREAEAQGIDPPAARGGDAWLGNWPQAAAPDEVGRRIVDGFLARVPEEPRHYKVACTWYGALVLATTLDDRPRFQALVARYADHRDDHEALLAGPGHVDENVFGIVPLAIGRLANDSGARRDGLRIADHQRRRIEAHARYAIDDMYMITALQVQAWRVSGDRAHLDLAADTMVDYLDALQQDDGLFVHHPDFRHRWARGNGWVAAGMTELLRELPAGHPRYAAIHAGYARMMQGLRAHQITAGDDTGLWRQVIDSGDPRNWPETSGSAMFAYALVTGVRNGWLDPDTYGPVARAAWLALVARLTPAGELRDVSMWAYRPGSHPGGPDYAGDEEDYYFQRPRLTGDEHGQAPMLWTAEALLR</sequence>
<dbReference type="OrthoDB" id="258246at2"/>
<dbReference type="PANTHER" id="PTHR33886">
    <property type="entry name" value="UNSATURATED RHAMNOGALACTURONAN HYDROLASE (EUROFUNG)"/>
    <property type="match status" value="1"/>
</dbReference>
<protein>
    <submittedName>
        <fullName evidence="3">Glycosyl hydrolase</fullName>
    </submittedName>
</protein>
<gene>
    <name evidence="3" type="ORF">FZO89_03460</name>
</gene>
<keyword evidence="4" id="KW-1185">Reference proteome</keyword>
<feature type="signal peptide" evidence="2">
    <location>
        <begin position="1"/>
        <end position="20"/>
    </location>
</feature>
<dbReference type="PROSITE" id="PS51257">
    <property type="entry name" value="PROKAR_LIPOPROTEIN"/>
    <property type="match status" value="1"/>
</dbReference>
<accession>A0A5D4XLG0</accession>
<dbReference type="Proteomes" id="UP000324973">
    <property type="component" value="Unassembled WGS sequence"/>
</dbReference>
<dbReference type="AlphaFoldDB" id="A0A5D4XLG0"/>
<keyword evidence="1 3" id="KW-0378">Hydrolase</keyword>
<dbReference type="Pfam" id="PF07470">
    <property type="entry name" value="Glyco_hydro_88"/>
    <property type="match status" value="1"/>
</dbReference>
<dbReference type="Gene3D" id="1.50.10.10">
    <property type="match status" value="1"/>
</dbReference>
<feature type="chain" id="PRO_5022852610" evidence="2">
    <location>
        <begin position="21"/>
        <end position="384"/>
    </location>
</feature>
<organism evidence="3 4">
    <name type="scientific">Luteimonas viscosa</name>
    <dbReference type="NCBI Taxonomy" id="1132694"/>
    <lineage>
        <taxon>Bacteria</taxon>
        <taxon>Pseudomonadati</taxon>
        <taxon>Pseudomonadota</taxon>
        <taxon>Gammaproteobacteria</taxon>
        <taxon>Lysobacterales</taxon>
        <taxon>Lysobacteraceae</taxon>
        <taxon>Luteimonas</taxon>
    </lineage>
</organism>
<evidence type="ECO:0000313" key="3">
    <source>
        <dbReference type="EMBL" id="TYT25399.1"/>
    </source>
</evidence>
<dbReference type="PANTHER" id="PTHR33886:SF8">
    <property type="entry name" value="UNSATURATED RHAMNOGALACTURONAN HYDROLASE (EUROFUNG)"/>
    <property type="match status" value="1"/>
</dbReference>
<dbReference type="InterPro" id="IPR010905">
    <property type="entry name" value="Glyco_hydro_88"/>
</dbReference>
<comment type="caution">
    <text evidence="3">The sequence shown here is derived from an EMBL/GenBank/DDBJ whole genome shotgun (WGS) entry which is preliminary data.</text>
</comment>